<evidence type="ECO:0000256" key="1">
    <source>
        <dbReference type="ARBA" id="ARBA00001966"/>
    </source>
</evidence>
<dbReference type="Proteomes" id="UP000440713">
    <property type="component" value="Unassembled WGS sequence"/>
</dbReference>
<dbReference type="CDD" id="cd24109">
    <property type="entry name" value="ASKHA_NBD_YjiL-like"/>
    <property type="match status" value="1"/>
</dbReference>
<dbReference type="PANTHER" id="PTHR32329">
    <property type="entry name" value="BIFUNCTIONAL PROTEIN [INCLUDES 2-HYDROXYACYL-COA DEHYDRATASE (N-TER) AND ITS ACTIVATOR DOMAIN (C_TERM)-RELATED"/>
    <property type="match status" value="1"/>
</dbReference>
<evidence type="ECO:0000256" key="2">
    <source>
        <dbReference type="ARBA" id="ARBA00022723"/>
    </source>
</evidence>
<organism evidence="6 7">
    <name type="scientific">Peptostreptococcus porci</name>
    <dbReference type="NCBI Taxonomy" id="2652282"/>
    <lineage>
        <taxon>Bacteria</taxon>
        <taxon>Bacillati</taxon>
        <taxon>Bacillota</taxon>
        <taxon>Clostridia</taxon>
        <taxon>Peptostreptococcales</taxon>
        <taxon>Peptostreptococcaceae</taxon>
        <taxon>Peptostreptococcus</taxon>
    </lineage>
</organism>
<keyword evidence="3" id="KW-0408">Iron</keyword>
<dbReference type="RefSeq" id="WP_154538584.1">
    <property type="nucleotide sequence ID" value="NZ_JAXFLG010000176.1"/>
</dbReference>
<protein>
    <submittedName>
        <fullName evidence="6">CoA activase</fullName>
    </submittedName>
</protein>
<evidence type="ECO:0000259" key="5">
    <source>
        <dbReference type="Pfam" id="PF01869"/>
    </source>
</evidence>
<evidence type="ECO:0000313" key="7">
    <source>
        <dbReference type="Proteomes" id="UP000440713"/>
    </source>
</evidence>
<dbReference type="GO" id="GO:0051536">
    <property type="term" value="F:iron-sulfur cluster binding"/>
    <property type="evidence" value="ECO:0007669"/>
    <property type="project" value="UniProtKB-KW"/>
</dbReference>
<sequence>MIFVGIDIGSTASKVVVRGDVSSEFVMPTGWSSKETAKIIKDALLNDNIDVESNDVIVGATGYGRVAVDFADYVVTEITCHGLGGYEIAGKDCTIIDIGGQDTKIIKIENGIVTDFLMNDKCSAGTGKFVEIMANRLGVDINDLFNMAMTGQILPISSLCTVFAESEIINYIGEGRSRKDIAAGVVDSVAGKVAQLFGKFANSEYVILTGGLSSNKYFADSVSKKIRIPVNTSEYGRFAGALGAARNAEKKYNKERNGADS</sequence>
<dbReference type="InterPro" id="IPR043129">
    <property type="entry name" value="ATPase_NBD"/>
</dbReference>
<dbReference type="InterPro" id="IPR002731">
    <property type="entry name" value="ATPase_BadF"/>
</dbReference>
<evidence type="ECO:0000313" key="6">
    <source>
        <dbReference type="EMBL" id="MST63108.1"/>
    </source>
</evidence>
<keyword evidence="4" id="KW-0411">Iron-sulfur</keyword>
<name>A0A6N7X282_9FIRM</name>
<dbReference type="AlphaFoldDB" id="A0A6N7X282"/>
<feature type="domain" description="ATPase BadF/BadG/BcrA/BcrD type" evidence="5">
    <location>
        <begin position="4"/>
        <end position="245"/>
    </location>
</feature>
<dbReference type="GO" id="GO:0046872">
    <property type="term" value="F:metal ion binding"/>
    <property type="evidence" value="ECO:0007669"/>
    <property type="project" value="UniProtKB-KW"/>
</dbReference>
<comment type="caution">
    <text evidence="6">The sequence shown here is derived from an EMBL/GenBank/DDBJ whole genome shotgun (WGS) entry which is preliminary data.</text>
</comment>
<proteinExistence type="predicted"/>
<dbReference type="Gene3D" id="3.30.420.40">
    <property type="match status" value="2"/>
</dbReference>
<dbReference type="InterPro" id="IPR008275">
    <property type="entry name" value="CoA_E_activase_dom"/>
</dbReference>
<gene>
    <name evidence="6" type="ORF">FYJ71_09190</name>
</gene>
<reference evidence="6 7" key="1">
    <citation type="submission" date="2019-08" db="EMBL/GenBank/DDBJ databases">
        <title>In-depth cultivation of the pig gut microbiome towards novel bacterial diversity and tailored functional studies.</title>
        <authorList>
            <person name="Wylensek D."/>
            <person name="Hitch T.C.A."/>
            <person name="Clavel T."/>
        </authorList>
    </citation>
    <scope>NUCLEOTIDE SEQUENCE [LARGE SCALE GENOMIC DNA]</scope>
    <source>
        <strain evidence="6 7">WCA-SAB-591-4A-A</strain>
    </source>
</reference>
<dbReference type="PANTHER" id="PTHR32329:SF2">
    <property type="entry name" value="BIFUNCTIONAL PROTEIN [INCLUDES 2-HYDROXYACYL-COA DEHYDRATASE (N-TER) AND ITS ACTIVATOR DOMAIN (C_TERM)"/>
    <property type="match status" value="1"/>
</dbReference>
<dbReference type="EMBL" id="VUNE01000005">
    <property type="protein sequence ID" value="MST63108.1"/>
    <property type="molecule type" value="Genomic_DNA"/>
</dbReference>
<accession>A0A6N7X282</accession>
<dbReference type="Pfam" id="PF01869">
    <property type="entry name" value="BcrAD_BadFG"/>
    <property type="match status" value="1"/>
</dbReference>
<dbReference type="SUPFAM" id="SSF53067">
    <property type="entry name" value="Actin-like ATPase domain"/>
    <property type="match status" value="1"/>
</dbReference>
<dbReference type="NCBIfam" id="TIGR00241">
    <property type="entry name" value="CoA_E_activ"/>
    <property type="match status" value="1"/>
</dbReference>
<keyword evidence="7" id="KW-1185">Reference proteome</keyword>
<dbReference type="InterPro" id="IPR051805">
    <property type="entry name" value="Dehydratase_Activator_Redct"/>
</dbReference>
<keyword evidence="2" id="KW-0479">Metal-binding</keyword>
<evidence type="ECO:0000256" key="3">
    <source>
        <dbReference type="ARBA" id="ARBA00023004"/>
    </source>
</evidence>
<evidence type="ECO:0000256" key="4">
    <source>
        <dbReference type="ARBA" id="ARBA00023014"/>
    </source>
</evidence>
<comment type="cofactor">
    <cofactor evidence="1">
        <name>[4Fe-4S] cluster</name>
        <dbReference type="ChEBI" id="CHEBI:49883"/>
    </cofactor>
</comment>